<evidence type="ECO:0000259" key="1">
    <source>
        <dbReference type="Pfam" id="PF00534"/>
    </source>
</evidence>
<proteinExistence type="predicted"/>
<comment type="caution">
    <text evidence="3">The sequence shown here is derived from an EMBL/GenBank/DDBJ whole genome shotgun (WGS) entry which is preliminary data.</text>
</comment>
<dbReference type="EMBL" id="PCWO01000043">
    <property type="protein sequence ID" value="PIR04718.1"/>
    <property type="molecule type" value="Genomic_DNA"/>
</dbReference>
<gene>
    <name evidence="3" type="ORF">COV57_02945</name>
</gene>
<feature type="domain" description="Glycosyl transferase family 1" evidence="1">
    <location>
        <begin position="207"/>
        <end position="346"/>
    </location>
</feature>
<dbReference type="InterPro" id="IPR001296">
    <property type="entry name" value="Glyco_trans_1"/>
</dbReference>
<dbReference type="AlphaFoldDB" id="A0A2H0N751"/>
<evidence type="ECO:0000313" key="3">
    <source>
        <dbReference type="EMBL" id="PIR04718.1"/>
    </source>
</evidence>
<name>A0A2H0N751_9BACT</name>
<dbReference type="PANTHER" id="PTHR12526:SF630">
    <property type="entry name" value="GLYCOSYLTRANSFERASE"/>
    <property type="match status" value="1"/>
</dbReference>
<feature type="domain" description="Glycosyltransferase subfamily 4-like N-terminal" evidence="2">
    <location>
        <begin position="19"/>
        <end position="183"/>
    </location>
</feature>
<evidence type="ECO:0000259" key="2">
    <source>
        <dbReference type="Pfam" id="PF13439"/>
    </source>
</evidence>
<dbReference type="SUPFAM" id="SSF53756">
    <property type="entry name" value="UDP-Glycosyltransferase/glycogen phosphorylase"/>
    <property type="match status" value="1"/>
</dbReference>
<sequence>MNTYENKVKIVYLVTKGDMGGAQKYVNQLALGFNKDIFECLVVSGNLGGSLRVDKKLKWLTNDYRPWLFFYNDFLAIIELWWFFKKERPNVVHLNSSKAGVIGAVAAKLAGVKKVVFTAHGWVFSDTKLAYLKRLFFIYLHRVAGIFQNVIINVSEYDRKLALKNNIAKNKKLLTIWNGIDVDDFLNKFLAKDEAKKNILKKINKDFLENKPWIGSIGRLVKEKNYALLIESAVKVDAYFFIIGEGLEYDLLSKLIKENKLENKFFIVKPEGEDAKFLRALDVFVLTSRKEGLPYTLIEAMAASVPVVVSEVGGMPEIVENNRGYIFKNGDLESLVHNIERATERDNDLVIRAFDFCKSNLDIKNVVKKVEEIYLS</sequence>
<dbReference type="Gene3D" id="3.40.50.2000">
    <property type="entry name" value="Glycogen Phosphorylase B"/>
    <property type="match status" value="2"/>
</dbReference>
<protein>
    <recommendedName>
        <fullName evidence="5">Glycosyl transferase family 1</fullName>
    </recommendedName>
</protein>
<reference evidence="3 4" key="1">
    <citation type="submission" date="2017-09" db="EMBL/GenBank/DDBJ databases">
        <title>Depth-based differentiation of microbial function through sediment-hosted aquifers and enrichment of novel symbionts in the deep terrestrial subsurface.</title>
        <authorList>
            <person name="Probst A.J."/>
            <person name="Ladd B."/>
            <person name="Jarett J.K."/>
            <person name="Geller-Mcgrath D.E."/>
            <person name="Sieber C.M."/>
            <person name="Emerson J.B."/>
            <person name="Anantharaman K."/>
            <person name="Thomas B.C."/>
            <person name="Malmstrom R."/>
            <person name="Stieglmeier M."/>
            <person name="Klingl A."/>
            <person name="Woyke T."/>
            <person name="Ryan C.M."/>
            <person name="Banfield J.F."/>
        </authorList>
    </citation>
    <scope>NUCLEOTIDE SEQUENCE [LARGE SCALE GENOMIC DNA]</scope>
    <source>
        <strain evidence="3">CG11_big_fil_rev_8_21_14_0_20_35_14</strain>
    </source>
</reference>
<dbReference type="PANTHER" id="PTHR12526">
    <property type="entry name" value="GLYCOSYLTRANSFERASE"/>
    <property type="match status" value="1"/>
</dbReference>
<evidence type="ECO:0000313" key="4">
    <source>
        <dbReference type="Proteomes" id="UP000229893"/>
    </source>
</evidence>
<evidence type="ECO:0008006" key="5">
    <source>
        <dbReference type="Google" id="ProtNLM"/>
    </source>
</evidence>
<dbReference type="InterPro" id="IPR028098">
    <property type="entry name" value="Glyco_trans_4-like_N"/>
</dbReference>
<accession>A0A2H0N751</accession>
<dbReference type="Pfam" id="PF00534">
    <property type="entry name" value="Glycos_transf_1"/>
    <property type="match status" value="1"/>
</dbReference>
<dbReference type="Pfam" id="PF13439">
    <property type="entry name" value="Glyco_transf_4"/>
    <property type="match status" value="1"/>
</dbReference>
<dbReference type="Proteomes" id="UP000229893">
    <property type="component" value="Unassembled WGS sequence"/>
</dbReference>
<organism evidence="3 4">
    <name type="scientific">Candidatus Liptonbacteria bacterium CG11_big_fil_rev_8_21_14_0_20_35_14</name>
    <dbReference type="NCBI Taxonomy" id="1974634"/>
    <lineage>
        <taxon>Bacteria</taxon>
        <taxon>Candidatus Liptoniibacteriota</taxon>
    </lineage>
</organism>
<dbReference type="GO" id="GO:0016757">
    <property type="term" value="F:glycosyltransferase activity"/>
    <property type="evidence" value="ECO:0007669"/>
    <property type="project" value="InterPro"/>
</dbReference>